<evidence type="ECO:0000313" key="1">
    <source>
        <dbReference type="EMBL" id="KAK2959594.1"/>
    </source>
</evidence>
<organism evidence="1 2">
    <name type="scientific">Blattamonas nauphoetae</name>
    <dbReference type="NCBI Taxonomy" id="2049346"/>
    <lineage>
        <taxon>Eukaryota</taxon>
        <taxon>Metamonada</taxon>
        <taxon>Preaxostyla</taxon>
        <taxon>Oxymonadida</taxon>
        <taxon>Blattamonas</taxon>
    </lineage>
</organism>
<reference evidence="1 2" key="1">
    <citation type="journal article" date="2022" name="bioRxiv">
        <title>Genomics of Preaxostyla Flagellates Illuminates Evolutionary Transitions and the Path Towards Mitochondrial Loss.</title>
        <authorList>
            <person name="Novak L.V.F."/>
            <person name="Treitli S.C."/>
            <person name="Pyrih J."/>
            <person name="Halakuc P."/>
            <person name="Pipaliya S.V."/>
            <person name="Vacek V."/>
            <person name="Brzon O."/>
            <person name="Soukal P."/>
            <person name="Eme L."/>
            <person name="Dacks J.B."/>
            <person name="Karnkowska A."/>
            <person name="Elias M."/>
            <person name="Hampl V."/>
        </authorList>
    </citation>
    <scope>NUCLEOTIDE SEQUENCE [LARGE SCALE GENOMIC DNA]</scope>
    <source>
        <strain evidence="1">NAU3</strain>
        <tissue evidence="1">Gut</tissue>
    </source>
</reference>
<accession>A0ABQ9Y7E3</accession>
<keyword evidence="2" id="KW-1185">Reference proteome</keyword>
<dbReference type="EMBL" id="JARBJD010000028">
    <property type="protein sequence ID" value="KAK2959594.1"/>
    <property type="molecule type" value="Genomic_DNA"/>
</dbReference>
<dbReference type="Proteomes" id="UP001281761">
    <property type="component" value="Unassembled WGS sequence"/>
</dbReference>
<sequence length="254" mass="28366">MNVRLGTERDKLELILDALLTPLPTPKHTLKTKNWQTLVVLVVVCGGMAEGSLREKGMKLFGELFDLSKETVETLFYHTPPTLPLVSHWPLPPLTPPSPTHSPPLSLSEEVGRVVGEIEKDEVRFPLHTNIDFNRIGLALVNCVIRTLHHLSPPSSPLHSPFFSPELSANPNKETSCSDTSLQSDSLALQLLANQLFEFFDPPLPSLSPLNRSTLKVRQRATIILHIFPFLAAKQKEDVLQPWTKVYGHPCSRL</sequence>
<gene>
    <name evidence="1" type="ORF">BLNAU_5372</name>
</gene>
<proteinExistence type="predicted"/>
<comment type="caution">
    <text evidence="1">The sequence shown here is derived from an EMBL/GenBank/DDBJ whole genome shotgun (WGS) entry which is preliminary data.</text>
</comment>
<protein>
    <submittedName>
        <fullName evidence="1">Uncharacterized protein</fullName>
    </submittedName>
</protein>
<name>A0ABQ9Y7E3_9EUKA</name>
<evidence type="ECO:0000313" key="2">
    <source>
        <dbReference type="Proteomes" id="UP001281761"/>
    </source>
</evidence>